<dbReference type="AlphaFoldDB" id="A0A8S1WCT1"/>
<evidence type="ECO:0000313" key="1">
    <source>
        <dbReference type="EMBL" id="CAD8188044.1"/>
    </source>
</evidence>
<accession>A0A8S1WCT1</accession>
<sequence length="67" mass="7904">MPDLQIPGGKPSRLFVYIKERMRKVLNYKIDIHFNAHTQKRATQILAYMQVIIGLYINNMIKQTIQT</sequence>
<proteinExistence type="predicted"/>
<dbReference type="Proteomes" id="UP000683925">
    <property type="component" value="Unassembled WGS sequence"/>
</dbReference>
<gene>
    <name evidence="1" type="ORF">POCTA_138.1.T0910208</name>
</gene>
<keyword evidence="2" id="KW-1185">Reference proteome</keyword>
<name>A0A8S1WCT1_PAROT</name>
<evidence type="ECO:0000313" key="2">
    <source>
        <dbReference type="Proteomes" id="UP000683925"/>
    </source>
</evidence>
<comment type="caution">
    <text evidence="1">The sequence shown here is derived from an EMBL/GenBank/DDBJ whole genome shotgun (WGS) entry which is preliminary data.</text>
</comment>
<organism evidence="1 2">
    <name type="scientific">Paramecium octaurelia</name>
    <dbReference type="NCBI Taxonomy" id="43137"/>
    <lineage>
        <taxon>Eukaryota</taxon>
        <taxon>Sar</taxon>
        <taxon>Alveolata</taxon>
        <taxon>Ciliophora</taxon>
        <taxon>Intramacronucleata</taxon>
        <taxon>Oligohymenophorea</taxon>
        <taxon>Peniculida</taxon>
        <taxon>Parameciidae</taxon>
        <taxon>Paramecium</taxon>
    </lineage>
</organism>
<reference evidence="1" key="1">
    <citation type="submission" date="2021-01" db="EMBL/GenBank/DDBJ databases">
        <authorList>
            <consortium name="Genoscope - CEA"/>
            <person name="William W."/>
        </authorList>
    </citation>
    <scope>NUCLEOTIDE SEQUENCE</scope>
</reference>
<protein>
    <submittedName>
        <fullName evidence="1">Uncharacterized protein</fullName>
    </submittedName>
</protein>
<dbReference type="EMBL" id="CAJJDP010000090">
    <property type="protein sequence ID" value="CAD8188044.1"/>
    <property type="molecule type" value="Genomic_DNA"/>
</dbReference>